<organism evidence="2 3">
    <name type="scientific">Magallana gigas</name>
    <name type="common">Pacific oyster</name>
    <name type="synonym">Crassostrea gigas</name>
    <dbReference type="NCBI Taxonomy" id="29159"/>
    <lineage>
        <taxon>Eukaryota</taxon>
        <taxon>Metazoa</taxon>
        <taxon>Spiralia</taxon>
        <taxon>Lophotrochozoa</taxon>
        <taxon>Mollusca</taxon>
        <taxon>Bivalvia</taxon>
        <taxon>Autobranchia</taxon>
        <taxon>Pteriomorphia</taxon>
        <taxon>Ostreida</taxon>
        <taxon>Ostreoidea</taxon>
        <taxon>Ostreidae</taxon>
        <taxon>Magallana</taxon>
    </lineage>
</organism>
<evidence type="ECO:0008006" key="4">
    <source>
        <dbReference type="Google" id="ProtNLM"/>
    </source>
</evidence>
<keyword evidence="1" id="KW-0732">Signal</keyword>
<dbReference type="Proteomes" id="UP000005408">
    <property type="component" value="Unassembled WGS sequence"/>
</dbReference>
<accession>A0A8W8NWI7</accession>
<evidence type="ECO:0000313" key="2">
    <source>
        <dbReference type="EnsemblMetazoa" id="G7058.1:cds"/>
    </source>
</evidence>
<dbReference type="EnsemblMetazoa" id="G7058.1">
    <property type="protein sequence ID" value="G7058.1:cds"/>
    <property type="gene ID" value="G7058"/>
</dbReference>
<evidence type="ECO:0000256" key="1">
    <source>
        <dbReference type="SAM" id="SignalP"/>
    </source>
</evidence>
<dbReference type="AlphaFoldDB" id="A0A8W8NWI7"/>
<feature type="chain" id="PRO_5036489329" description="ShKT domain-containing protein" evidence="1">
    <location>
        <begin position="20"/>
        <end position="77"/>
    </location>
</feature>
<feature type="signal peptide" evidence="1">
    <location>
        <begin position="1"/>
        <end position="19"/>
    </location>
</feature>
<sequence>MTLWAFLLVFGSFLVLASGQTVCPDGSRPVNCFANPCDVSNGCYNIPMASCRPYYCGGCSRRWYVGFFEVTNFCYPR</sequence>
<evidence type="ECO:0000313" key="3">
    <source>
        <dbReference type="Proteomes" id="UP000005408"/>
    </source>
</evidence>
<reference evidence="2" key="1">
    <citation type="submission" date="2022-08" db="UniProtKB">
        <authorList>
            <consortium name="EnsemblMetazoa"/>
        </authorList>
    </citation>
    <scope>IDENTIFICATION</scope>
    <source>
        <strain evidence="2">05x7-T-G4-1.051#20</strain>
    </source>
</reference>
<name>A0A8W8NWI7_MAGGI</name>
<proteinExistence type="predicted"/>
<keyword evidence="3" id="KW-1185">Reference proteome</keyword>
<protein>
    <recommendedName>
        <fullName evidence="4">ShKT domain-containing protein</fullName>
    </recommendedName>
</protein>